<sequence>MTEHLTHLENRVDKRICIIGGGANGLALLKVLSETYQVRSGRWTLDAFEERGDIGGVWLSAPAPRETVPATPLYESLTTNIPHPVMAYGSFPFPPETPLYPTAAIVLQYLNAYADSFNLRRYIQLRTRLEGAWWNTEDRLWNVTLSNGKRADYDTLLIANGHYRTPRYPRTPGLTHWAEAGRVMHSVWYRRPDQFANFKKLVVVGGGPSARDLCIDLCAVGKLVLQSKRPDDGNELPGSETYRKVPLIADYQANGDIVFEDGVRESGVEFVILATGYEITFPFLSDPQLVCGLPAVPPPFPPQLHNSSYHVFPLAKHMFPIQSTFPFCSAAFTGLLVGVAPFPIFEDQARAIVRVLEDPATLDVPAESVVLIERATRIAETKKSDNPLAVAKAWFRCALDEGFKYREDLHRFVDPDDTWKIPEPLQWMWERKTVLRCAWEGVERRGEAEQWLRGVGVNGLEDWIELCRRLLATDGGNPGESRSSSKL</sequence>
<accession>A0ACB8QUA2</accession>
<dbReference type="Proteomes" id="UP000814128">
    <property type="component" value="Unassembled WGS sequence"/>
</dbReference>
<name>A0ACB8QUA2_9AGAM</name>
<comment type="caution">
    <text evidence="1">The sequence shown here is derived from an EMBL/GenBank/DDBJ whole genome shotgun (WGS) entry which is preliminary data.</text>
</comment>
<reference evidence="1" key="2">
    <citation type="journal article" date="2022" name="New Phytol.">
        <title>Evolutionary transition to the ectomycorrhizal habit in the genomes of a hyperdiverse lineage of mushroom-forming fungi.</title>
        <authorList>
            <person name="Looney B."/>
            <person name="Miyauchi S."/>
            <person name="Morin E."/>
            <person name="Drula E."/>
            <person name="Courty P.E."/>
            <person name="Kohler A."/>
            <person name="Kuo A."/>
            <person name="LaButti K."/>
            <person name="Pangilinan J."/>
            <person name="Lipzen A."/>
            <person name="Riley R."/>
            <person name="Andreopoulos W."/>
            <person name="He G."/>
            <person name="Johnson J."/>
            <person name="Nolan M."/>
            <person name="Tritt A."/>
            <person name="Barry K.W."/>
            <person name="Grigoriev I.V."/>
            <person name="Nagy L.G."/>
            <person name="Hibbett D."/>
            <person name="Henrissat B."/>
            <person name="Matheny P.B."/>
            <person name="Labbe J."/>
            <person name="Martin F.M."/>
        </authorList>
    </citation>
    <scope>NUCLEOTIDE SEQUENCE</scope>
    <source>
        <strain evidence="1">EC-137</strain>
    </source>
</reference>
<organism evidence="1 2">
    <name type="scientific">Vararia minispora EC-137</name>
    <dbReference type="NCBI Taxonomy" id="1314806"/>
    <lineage>
        <taxon>Eukaryota</taxon>
        <taxon>Fungi</taxon>
        <taxon>Dikarya</taxon>
        <taxon>Basidiomycota</taxon>
        <taxon>Agaricomycotina</taxon>
        <taxon>Agaricomycetes</taxon>
        <taxon>Russulales</taxon>
        <taxon>Lachnocladiaceae</taxon>
        <taxon>Vararia</taxon>
    </lineage>
</organism>
<gene>
    <name evidence="1" type="ORF">K488DRAFT_76590</name>
</gene>
<protein>
    <submittedName>
        <fullName evidence="1">Uncharacterized protein</fullName>
    </submittedName>
</protein>
<evidence type="ECO:0000313" key="1">
    <source>
        <dbReference type="EMBL" id="KAI0035441.1"/>
    </source>
</evidence>
<dbReference type="EMBL" id="MU273484">
    <property type="protein sequence ID" value="KAI0035441.1"/>
    <property type="molecule type" value="Genomic_DNA"/>
</dbReference>
<evidence type="ECO:0000313" key="2">
    <source>
        <dbReference type="Proteomes" id="UP000814128"/>
    </source>
</evidence>
<reference evidence="1" key="1">
    <citation type="submission" date="2021-02" db="EMBL/GenBank/DDBJ databases">
        <authorList>
            <consortium name="DOE Joint Genome Institute"/>
            <person name="Ahrendt S."/>
            <person name="Looney B.P."/>
            <person name="Miyauchi S."/>
            <person name="Morin E."/>
            <person name="Drula E."/>
            <person name="Courty P.E."/>
            <person name="Chicoki N."/>
            <person name="Fauchery L."/>
            <person name="Kohler A."/>
            <person name="Kuo A."/>
            <person name="Labutti K."/>
            <person name="Pangilinan J."/>
            <person name="Lipzen A."/>
            <person name="Riley R."/>
            <person name="Andreopoulos W."/>
            <person name="He G."/>
            <person name="Johnson J."/>
            <person name="Barry K.W."/>
            <person name="Grigoriev I.V."/>
            <person name="Nagy L."/>
            <person name="Hibbett D."/>
            <person name="Henrissat B."/>
            <person name="Matheny P.B."/>
            <person name="Labbe J."/>
            <person name="Martin F."/>
        </authorList>
    </citation>
    <scope>NUCLEOTIDE SEQUENCE</scope>
    <source>
        <strain evidence="1">EC-137</strain>
    </source>
</reference>
<proteinExistence type="predicted"/>
<keyword evidence="2" id="KW-1185">Reference proteome</keyword>